<keyword evidence="3" id="KW-0238">DNA-binding</keyword>
<evidence type="ECO:0000313" key="11">
    <source>
        <dbReference type="EMBL" id="KAG5540497.1"/>
    </source>
</evidence>
<dbReference type="GO" id="GO:0006355">
    <property type="term" value="P:regulation of DNA-templated transcription"/>
    <property type="evidence" value="ECO:0007669"/>
    <property type="project" value="UniProtKB-ARBA"/>
</dbReference>
<dbReference type="InterPro" id="IPR001005">
    <property type="entry name" value="SANT/Myb"/>
</dbReference>
<dbReference type="PANTHER" id="PTHR44191">
    <property type="entry name" value="TRANSCRIPTION FACTOR KUA1"/>
    <property type="match status" value="1"/>
</dbReference>
<dbReference type="CDD" id="cd00167">
    <property type="entry name" value="SANT"/>
    <property type="match status" value="1"/>
</dbReference>
<keyword evidence="6" id="KW-0479">Metal-binding</keyword>
<dbReference type="Proteomes" id="UP000823749">
    <property type="component" value="Chromosome 7"/>
</dbReference>
<dbReference type="SUPFAM" id="SSF46689">
    <property type="entry name" value="Homeodomain-like"/>
    <property type="match status" value="1"/>
</dbReference>
<dbReference type="FunFam" id="1.10.10.60:FF:000009">
    <property type="entry name" value="transcription factor MYB1R1"/>
    <property type="match status" value="1"/>
</dbReference>
<dbReference type="EMBL" id="JACTNZ010000007">
    <property type="protein sequence ID" value="KAG5540497.1"/>
    <property type="molecule type" value="Genomic_DNA"/>
</dbReference>
<evidence type="ECO:0000259" key="10">
    <source>
        <dbReference type="PROSITE" id="PS51294"/>
    </source>
</evidence>
<dbReference type="GO" id="GO:0003677">
    <property type="term" value="F:DNA binding"/>
    <property type="evidence" value="ECO:0007669"/>
    <property type="project" value="UniProtKB-KW"/>
</dbReference>
<dbReference type="PROSITE" id="PS50090">
    <property type="entry name" value="MYB_LIKE"/>
    <property type="match status" value="1"/>
</dbReference>
<keyword evidence="6" id="KW-0863">Zinc-finger</keyword>
<organism evidence="11 12">
    <name type="scientific">Rhododendron griersonianum</name>
    <dbReference type="NCBI Taxonomy" id="479676"/>
    <lineage>
        <taxon>Eukaryota</taxon>
        <taxon>Viridiplantae</taxon>
        <taxon>Streptophyta</taxon>
        <taxon>Embryophyta</taxon>
        <taxon>Tracheophyta</taxon>
        <taxon>Spermatophyta</taxon>
        <taxon>Magnoliopsida</taxon>
        <taxon>eudicotyledons</taxon>
        <taxon>Gunneridae</taxon>
        <taxon>Pentapetalae</taxon>
        <taxon>asterids</taxon>
        <taxon>Ericales</taxon>
        <taxon>Ericaceae</taxon>
        <taxon>Ericoideae</taxon>
        <taxon>Rhodoreae</taxon>
        <taxon>Rhododendron</taxon>
    </lineage>
</organism>
<dbReference type="InterPro" id="IPR001878">
    <property type="entry name" value="Znf_CCHC"/>
</dbReference>
<comment type="caution">
    <text evidence="11">The sequence shown here is derived from an EMBL/GenBank/DDBJ whole genome shotgun (WGS) entry which is preliminary data.</text>
</comment>
<keyword evidence="6" id="KW-0862">Zinc</keyword>
<feature type="domain" description="Myb-like" evidence="8">
    <location>
        <begin position="127"/>
        <end position="179"/>
    </location>
</feature>
<dbReference type="InterPro" id="IPR052245">
    <property type="entry name" value="Plant_Stress_Dev_TF"/>
</dbReference>
<dbReference type="InterPro" id="IPR006447">
    <property type="entry name" value="Myb_dom_plants"/>
</dbReference>
<sequence length="274" mass="30098">MVMRKCSQCGNAGHYSRTCSKTDGQKSVVSNNIVGTGGVRLFGVQLVDHLSSSSSSSPPSIDSMNRVRLFGVELVDHLSSSSSSSPRSIDSMNKSRNMGCPSTPLTTPISPSSSSIEIPPIDHPLDKIRPTRVAWTTEEHLKFLAGLNEIGKGDWIGISERFVTTRTPTQVASHAQKYFLRQNPPLKRKLRRSLFDLVGTERTNSSDSHSREVQVRKAHQPSKPVGLIQLQSRSITSPAPDDLELKLGSPTPMNLTNKSSHRAYCILARPIRMQ</sequence>
<accession>A0AAV6JL37</accession>
<keyword evidence="2" id="KW-0805">Transcription regulation</keyword>
<feature type="compositionally biased region" description="Low complexity" evidence="7">
    <location>
        <begin position="101"/>
        <end position="119"/>
    </location>
</feature>
<evidence type="ECO:0000256" key="2">
    <source>
        <dbReference type="ARBA" id="ARBA00023015"/>
    </source>
</evidence>
<evidence type="ECO:0000256" key="6">
    <source>
        <dbReference type="PROSITE-ProRule" id="PRU00047"/>
    </source>
</evidence>
<dbReference type="Pfam" id="PF00249">
    <property type="entry name" value="Myb_DNA-binding"/>
    <property type="match status" value="1"/>
</dbReference>
<dbReference type="NCBIfam" id="TIGR01557">
    <property type="entry name" value="myb_SHAQKYF"/>
    <property type="match status" value="1"/>
</dbReference>
<evidence type="ECO:0000256" key="1">
    <source>
        <dbReference type="ARBA" id="ARBA00004123"/>
    </source>
</evidence>
<dbReference type="Gene3D" id="1.10.10.60">
    <property type="entry name" value="Homeodomain-like"/>
    <property type="match status" value="1"/>
</dbReference>
<feature type="region of interest" description="Disordered" evidence="7">
    <location>
        <begin position="201"/>
        <end position="226"/>
    </location>
</feature>
<dbReference type="PROSITE" id="PS50158">
    <property type="entry name" value="ZF_CCHC"/>
    <property type="match status" value="1"/>
</dbReference>
<protein>
    <submittedName>
        <fullName evidence="11">Uncharacterized protein</fullName>
    </submittedName>
</protein>
<dbReference type="SMART" id="SM00717">
    <property type="entry name" value="SANT"/>
    <property type="match status" value="1"/>
</dbReference>
<evidence type="ECO:0000256" key="3">
    <source>
        <dbReference type="ARBA" id="ARBA00023125"/>
    </source>
</evidence>
<dbReference type="GO" id="GO:0008270">
    <property type="term" value="F:zinc ion binding"/>
    <property type="evidence" value="ECO:0007669"/>
    <property type="project" value="UniProtKB-KW"/>
</dbReference>
<evidence type="ECO:0000256" key="4">
    <source>
        <dbReference type="ARBA" id="ARBA00023163"/>
    </source>
</evidence>
<dbReference type="GO" id="GO:0009723">
    <property type="term" value="P:response to ethylene"/>
    <property type="evidence" value="ECO:0007669"/>
    <property type="project" value="TreeGrafter"/>
</dbReference>
<name>A0AAV6JL37_9ERIC</name>
<comment type="subcellular location">
    <subcellularLocation>
        <location evidence="1">Nucleus</location>
    </subcellularLocation>
</comment>
<feature type="compositionally biased region" description="Polar residues" evidence="7">
    <location>
        <begin position="86"/>
        <end position="96"/>
    </location>
</feature>
<evidence type="ECO:0000313" key="12">
    <source>
        <dbReference type="Proteomes" id="UP000823749"/>
    </source>
</evidence>
<keyword evidence="4" id="KW-0804">Transcription</keyword>
<proteinExistence type="predicted"/>
<dbReference type="PANTHER" id="PTHR44191:SF62">
    <property type="entry name" value="OS04G0341900 PROTEIN"/>
    <property type="match status" value="1"/>
</dbReference>
<gene>
    <name evidence="11" type="ORF">RHGRI_020643</name>
</gene>
<dbReference type="InterPro" id="IPR017930">
    <property type="entry name" value="Myb_dom"/>
</dbReference>
<evidence type="ECO:0000259" key="8">
    <source>
        <dbReference type="PROSITE" id="PS50090"/>
    </source>
</evidence>
<feature type="region of interest" description="Disordered" evidence="7">
    <location>
        <begin position="78"/>
        <end position="123"/>
    </location>
</feature>
<evidence type="ECO:0000256" key="5">
    <source>
        <dbReference type="ARBA" id="ARBA00023242"/>
    </source>
</evidence>
<keyword evidence="12" id="KW-1185">Reference proteome</keyword>
<keyword evidence="5" id="KW-0539">Nucleus</keyword>
<evidence type="ECO:0000259" key="9">
    <source>
        <dbReference type="PROSITE" id="PS50158"/>
    </source>
</evidence>
<feature type="domain" description="CCHC-type" evidence="9">
    <location>
        <begin position="4"/>
        <end position="21"/>
    </location>
</feature>
<feature type="domain" description="HTH myb-type" evidence="10">
    <location>
        <begin position="132"/>
        <end position="183"/>
    </location>
</feature>
<dbReference type="AlphaFoldDB" id="A0AAV6JL37"/>
<reference evidence="11" key="1">
    <citation type="submission" date="2020-08" db="EMBL/GenBank/DDBJ databases">
        <title>Plant Genome Project.</title>
        <authorList>
            <person name="Zhang R.-G."/>
        </authorList>
    </citation>
    <scope>NUCLEOTIDE SEQUENCE</scope>
    <source>
        <strain evidence="11">WSP0</strain>
        <tissue evidence="11">Leaf</tissue>
    </source>
</reference>
<dbReference type="GO" id="GO:0009739">
    <property type="term" value="P:response to gibberellin"/>
    <property type="evidence" value="ECO:0007669"/>
    <property type="project" value="TreeGrafter"/>
</dbReference>
<dbReference type="InterPro" id="IPR009057">
    <property type="entry name" value="Homeodomain-like_sf"/>
</dbReference>
<dbReference type="PROSITE" id="PS51294">
    <property type="entry name" value="HTH_MYB"/>
    <property type="match status" value="1"/>
</dbReference>
<evidence type="ECO:0000256" key="7">
    <source>
        <dbReference type="SAM" id="MobiDB-lite"/>
    </source>
</evidence>
<dbReference type="GO" id="GO:0005634">
    <property type="term" value="C:nucleus"/>
    <property type="evidence" value="ECO:0007669"/>
    <property type="project" value="UniProtKB-SubCell"/>
</dbReference>